<dbReference type="PRINTS" id="PR01039">
    <property type="entry name" value="TRNASYNTHTRP"/>
</dbReference>
<dbReference type="InterPro" id="IPR050203">
    <property type="entry name" value="Trp-tRNA_synthetase"/>
</dbReference>
<comment type="subcellular location">
    <subcellularLocation>
        <location evidence="1">Mitochondrion matrix</location>
    </subcellularLocation>
</comment>
<dbReference type="InterPro" id="IPR001412">
    <property type="entry name" value="aa-tRNA-synth_I_CS"/>
</dbReference>
<evidence type="ECO:0000313" key="20">
    <source>
        <dbReference type="Proteomes" id="UP000253153"/>
    </source>
</evidence>
<evidence type="ECO:0000256" key="8">
    <source>
        <dbReference type="ARBA" id="ARBA00022917"/>
    </source>
</evidence>
<dbReference type="EC" id="6.1.1.2" evidence="4"/>
<keyword evidence="8" id="KW-0648">Protein biosynthesis</keyword>
<sequence>MTDISDDQVDELLRKAEQRLKNGSASAIATTNSTAIVPVAAGDAATDVKQQKSSDSSSKKDGLTVRAPPQPQLGLKVKEKSTAGADWFDLPKTNMTPEFKREWQVLRMRGILDPKHQKKALRASAPEYSQVGEIIEGPTEFFSARLTRKERKGTLLEEVTRGLDSHKFTDKYAGIQKQKSSGKKAFYKKNEVSWITRRTQASLAKPGDLVPNKLEPSNDDQEPRYPRAIEALHLKPLKREAEHGIPSCDLQLRSFSVQPLEFFSDFALRAAYYLGLPAYGPVPLPRITERWTVPRDNFIFKKSQENFERKTLRRLIQIRDGNPETVQLWLAYLRKHQFYGVGMKANMWEFSELGEGKKMDALPEAEKGEIDSKWSHLGQTKTIGTMEKVEELLNQRRFREAAGLKVPPTTEVVIFSGIQPTGVPHLGNYVGALRQWVQLQRTEPDAKLIYSIVDLHAITMPQPPEQLRRRKREALAALLAIGIDPERATLFYQSSVPAHSELMWILSCTASVGYLSRMTQWKSKLNLGDKSTIDDKQASSRLKLGLFSYPVLQAADILVHRATHVPVGHDQQQHLEFARECVTNFNAAYGNHLVSPQTLIPPVHRVMSLNDPTSKMSKSHKSEKSRILITDSPEDIKAKIGSAKTDSIPGITYDQGERPGISNLLDILSIFDAQSRKGVELADQYNDISPKQLKEMVTNAVVGGLDGVRDRYLELLNKGDEYLDSVEKIGAQKAQKSADDTMQIVRDATGL</sequence>
<keyword evidence="5" id="KW-0436">Ligase</keyword>
<evidence type="ECO:0000256" key="7">
    <source>
        <dbReference type="ARBA" id="ARBA00022840"/>
    </source>
</evidence>
<feature type="region of interest" description="Disordered" evidence="17">
    <location>
        <begin position="43"/>
        <end position="79"/>
    </location>
</feature>
<keyword evidence="7" id="KW-0067">ATP-binding</keyword>
<dbReference type="InterPro" id="IPR002305">
    <property type="entry name" value="aa-tRNA-synth_Ic"/>
</dbReference>
<dbReference type="GeneID" id="41999603"/>
<dbReference type="SMART" id="SM01403">
    <property type="entry name" value="Ribosomal_S10"/>
    <property type="match status" value="1"/>
</dbReference>
<dbReference type="EMBL" id="QKXC01000281">
    <property type="protein sequence ID" value="RBR08586.1"/>
    <property type="molecule type" value="Genomic_DNA"/>
</dbReference>
<feature type="domain" description="Small ribosomal subunit protein uS10" evidence="18">
    <location>
        <begin position="249"/>
        <end position="346"/>
    </location>
</feature>
<keyword evidence="20" id="KW-1185">Reference proteome</keyword>
<dbReference type="InterPro" id="IPR027486">
    <property type="entry name" value="Ribosomal_uS10_dom"/>
</dbReference>
<comment type="similarity">
    <text evidence="3">Belongs to the universal ribosomal protein uS10 family.</text>
</comment>
<evidence type="ECO:0000256" key="17">
    <source>
        <dbReference type="SAM" id="MobiDB-lite"/>
    </source>
</evidence>
<evidence type="ECO:0000256" key="14">
    <source>
        <dbReference type="ARBA" id="ARBA00042916"/>
    </source>
</evidence>
<gene>
    <name evidence="19" type="ORF">FIESC28_10172</name>
</gene>
<dbReference type="FunFam" id="3.30.70.600:FF:000003">
    <property type="entry name" value="30S ribosomal protein S10"/>
    <property type="match status" value="1"/>
</dbReference>
<dbReference type="GO" id="GO:0004830">
    <property type="term" value="F:tryptophan-tRNA ligase activity"/>
    <property type="evidence" value="ECO:0007669"/>
    <property type="project" value="UniProtKB-EC"/>
</dbReference>
<evidence type="ECO:0000256" key="9">
    <source>
        <dbReference type="ARBA" id="ARBA00022980"/>
    </source>
</evidence>
<dbReference type="AlphaFoldDB" id="A0A366QWV9"/>
<dbReference type="GO" id="GO:0003735">
    <property type="term" value="F:structural constituent of ribosome"/>
    <property type="evidence" value="ECO:0007669"/>
    <property type="project" value="InterPro"/>
</dbReference>
<dbReference type="SUPFAM" id="SSF54999">
    <property type="entry name" value="Ribosomal protein S10"/>
    <property type="match status" value="1"/>
</dbReference>
<dbReference type="Gene3D" id="3.30.70.600">
    <property type="entry name" value="Ribosomal protein S10 domain"/>
    <property type="match status" value="1"/>
</dbReference>
<evidence type="ECO:0000256" key="12">
    <source>
        <dbReference type="ARBA" id="ARBA00030268"/>
    </source>
</evidence>
<keyword evidence="9" id="KW-0689">Ribosomal protein</keyword>
<evidence type="ECO:0000256" key="5">
    <source>
        <dbReference type="ARBA" id="ARBA00022598"/>
    </source>
</evidence>
<dbReference type="Pfam" id="PF00579">
    <property type="entry name" value="tRNA-synt_1b"/>
    <property type="match status" value="1"/>
</dbReference>
<dbReference type="Gene3D" id="3.40.50.620">
    <property type="entry name" value="HUPs"/>
    <property type="match status" value="1"/>
</dbReference>
<dbReference type="GO" id="GO:0005840">
    <property type="term" value="C:ribosome"/>
    <property type="evidence" value="ECO:0007669"/>
    <property type="project" value="UniProtKB-KW"/>
</dbReference>
<reference evidence="19 20" key="1">
    <citation type="submission" date="2018-06" db="EMBL/GenBank/DDBJ databases">
        <title>Fusarium incarnatum-equiseti species complex species 28.</title>
        <authorList>
            <person name="Gardiner D.M."/>
        </authorList>
    </citation>
    <scope>NUCLEOTIDE SEQUENCE [LARGE SCALE GENOMIC DNA]</scope>
    <source>
        <strain evidence="19 20">FIESC_28</strain>
    </source>
</reference>
<evidence type="ECO:0000256" key="16">
    <source>
        <dbReference type="ARBA" id="ARBA00078476"/>
    </source>
</evidence>
<dbReference type="NCBIfam" id="TIGR00233">
    <property type="entry name" value="trpS"/>
    <property type="match status" value="1"/>
</dbReference>
<dbReference type="InterPro" id="IPR014729">
    <property type="entry name" value="Rossmann-like_a/b/a_fold"/>
</dbReference>
<evidence type="ECO:0000256" key="6">
    <source>
        <dbReference type="ARBA" id="ARBA00022741"/>
    </source>
</evidence>
<evidence type="ECO:0000256" key="3">
    <source>
        <dbReference type="ARBA" id="ARBA00007102"/>
    </source>
</evidence>
<evidence type="ECO:0000256" key="4">
    <source>
        <dbReference type="ARBA" id="ARBA00013161"/>
    </source>
</evidence>
<dbReference type="FunFam" id="3.40.50.620:FF:000082">
    <property type="entry name" value="MSW1p Mitochondrial tryptophanyl-tRNA synthetase"/>
    <property type="match status" value="1"/>
</dbReference>
<dbReference type="CDD" id="cd00806">
    <property type="entry name" value="TrpRS_core"/>
    <property type="match status" value="1"/>
</dbReference>
<dbReference type="InterPro" id="IPR001848">
    <property type="entry name" value="Ribosomal_uS10"/>
</dbReference>
<dbReference type="PANTHER" id="PTHR43766">
    <property type="entry name" value="TRYPTOPHAN--TRNA LIGASE, MITOCHONDRIAL"/>
    <property type="match status" value="1"/>
</dbReference>
<dbReference type="InterPro" id="IPR036838">
    <property type="entry name" value="Ribosomal_uS10_dom_sf"/>
</dbReference>
<comment type="caution">
    <text evidence="19">The sequence shown here is derived from an EMBL/GenBank/DDBJ whole genome shotgun (WGS) entry which is preliminary data.</text>
</comment>
<evidence type="ECO:0000256" key="15">
    <source>
        <dbReference type="ARBA" id="ARBA00069760"/>
    </source>
</evidence>
<dbReference type="PANTHER" id="PTHR43766:SF1">
    <property type="entry name" value="TRYPTOPHAN--TRNA LIGASE, MITOCHONDRIAL"/>
    <property type="match status" value="1"/>
</dbReference>
<dbReference type="GO" id="GO:0005759">
    <property type="term" value="C:mitochondrial matrix"/>
    <property type="evidence" value="ECO:0007669"/>
    <property type="project" value="UniProtKB-SubCell"/>
</dbReference>
<feature type="compositionally biased region" description="Basic and acidic residues" evidence="17">
    <location>
        <begin position="49"/>
        <end position="63"/>
    </location>
</feature>
<organism evidence="19 20">
    <name type="scientific">Fusarium coffeatum</name>
    <dbReference type="NCBI Taxonomy" id="231269"/>
    <lineage>
        <taxon>Eukaryota</taxon>
        <taxon>Fungi</taxon>
        <taxon>Dikarya</taxon>
        <taxon>Ascomycota</taxon>
        <taxon>Pezizomycotina</taxon>
        <taxon>Sordariomycetes</taxon>
        <taxon>Hypocreomycetidae</taxon>
        <taxon>Hypocreales</taxon>
        <taxon>Nectriaceae</taxon>
        <taxon>Fusarium</taxon>
        <taxon>Fusarium incarnatum-equiseti species complex</taxon>
    </lineage>
</organism>
<dbReference type="Proteomes" id="UP000253153">
    <property type="component" value="Unassembled WGS sequence"/>
</dbReference>
<keyword evidence="6" id="KW-0547">Nucleotide-binding</keyword>
<dbReference type="GO" id="GO:0070183">
    <property type="term" value="P:mitochondrial tryptophanyl-tRNA aminoacylation"/>
    <property type="evidence" value="ECO:0007669"/>
    <property type="project" value="TreeGrafter"/>
</dbReference>
<dbReference type="Gene3D" id="1.10.240.10">
    <property type="entry name" value="Tyrosyl-Transfer RNA Synthetase"/>
    <property type="match status" value="1"/>
</dbReference>
<dbReference type="Pfam" id="PF08698">
    <property type="entry name" value="Fcf2"/>
    <property type="match status" value="1"/>
</dbReference>
<name>A0A366QWV9_9HYPO</name>
<protein>
    <recommendedName>
        <fullName evidence="13">Small ribosomal subunit protein uS10m</fullName>
        <ecNumber evidence="4">6.1.1.2</ecNumber>
    </recommendedName>
    <alternativeName>
        <fullName evidence="14">37S ribosomal protein S10, mitochondrial</fullName>
    </alternativeName>
    <alternativeName>
        <fullName evidence="16">Mitochondrial ribosomal small subunit protein 10</fullName>
    </alternativeName>
    <alternativeName>
        <fullName evidence="15">Tryptophan--tRNA ligase, mitochondrial</fullName>
    </alternativeName>
    <alternativeName>
        <fullName evidence="12">Tryptophanyl-tRNA synthetase</fullName>
    </alternativeName>
</protein>
<evidence type="ECO:0000256" key="11">
    <source>
        <dbReference type="ARBA" id="ARBA00023274"/>
    </source>
</evidence>
<keyword evidence="11" id="KW-0687">Ribonucleoprotein</keyword>
<comment type="similarity">
    <text evidence="2">Belongs to the class-I aminoacyl-tRNA synthetase family.</text>
</comment>
<dbReference type="SUPFAM" id="SSF52374">
    <property type="entry name" value="Nucleotidylyl transferase"/>
    <property type="match status" value="1"/>
</dbReference>
<keyword evidence="10" id="KW-0030">Aminoacyl-tRNA synthetase</keyword>
<dbReference type="GO" id="GO:0005524">
    <property type="term" value="F:ATP binding"/>
    <property type="evidence" value="ECO:0007669"/>
    <property type="project" value="UniProtKB-KW"/>
</dbReference>
<evidence type="ECO:0000256" key="13">
    <source>
        <dbReference type="ARBA" id="ARBA00035261"/>
    </source>
</evidence>
<evidence type="ECO:0000256" key="10">
    <source>
        <dbReference type="ARBA" id="ARBA00023146"/>
    </source>
</evidence>
<evidence type="ECO:0000313" key="19">
    <source>
        <dbReference type="EMBL" id="RBR08586.1"/>
    </source>
</evidence>
<dbReference type="GO" id="GO:1990904">
    <property type="term" value="C:ribonucleoprotein complex"/>
    <property type="evidence" value="ECO:0007669"/>
    <property type="project" value="UniProtKB-KW"/>
</dbReference>
<dbReference type="PROSITE" id="PS00178">
    <property type="entry name" value="AA_TRNA_LIGASE_I"/>
    <property type="match status" value="1"/>
</dbReference>
<proteinExistence type="inferred from homology"/>
<dbReference type="InterPro" id="IPR002306">
    <property type="entry name" value="Trp-tRNA-ligase"/>
</dbReference>
<dbReference type="InterPro" id="IPR014810">
    <property type="entry name" value="Fcf2_C"/>
</dbReference>
<dbReference type="RefSeq" id="XP_031011602.1">
    <property type="nucleotide sequence ID" value="XM_031164307.1"/>
</dbReference>
<dbReference type="OrthoDB" id="366214at2759"/>
<dbReference type="HAMAP" id="MF_00508">
    <property type="entry name" value="Ribosomal_uS10"/>
    <property type="match status" value="1"/>
</dbReference>
<evidence type="ECO:0000256" key="1">
    <source>
        <dbReference type="ARBA" id="ARBA00004305"/>
    </source>
</evidence>
<evidence type="ECO:0000259" key="18">
    <source>
        <dbReference type="SMART" id="SM01403"/>
    </source>
</evidence>
<evidence type="ECO:0000256" key="2">
    <source>
        <dbReference type="ARBA" id="ARBA00005594"/>
    </source>
</evidence>
<accession>A0A366QWV9</accession>
<dbReference type="FunFam" id="1.10.240.10:FF:000002">
    <property type="entry name" value="Tryptophan--tRNA ligase"/>
    <property type="match status" value="1"/>
</dbReference>
<dbReference type="Pfam" id="PF00338">
    <property type="entry name" value="Ribosomal_S10"/>
    <property type="match status" value="1"/>
</dbReference>